<dbReference type="SUPFAM" id="SSF57997">
    <property type="entry name" value="Tropomyosin"/>
    <property type="match status" value="1"/>
</dbReference>
<keyword evidence="1" id="KW-0175">Coiled coil</keyword>
<feature type="coiled-coil region" evidence="1">
    <location>
        <begin position="160"/>
        <end position="194"/>
    </location>
</feature>
<sequence length="232" mass="26491">MAGSDTQKHLFSLIRDYASEKSQGERRVVGLKKRIEELRSEIEAANTELEDAKRTKEIIEQELKGYEVELALGESSIQTLQSRISQIQDEISAVGSDVDALRNKEGAARDEFISQMLELNAKIRKFQDAIACKMEEECYTGTVAEQNRILVKEEVAEVTITTLQDMLANVVSQMTKEEEEYQSQQNIQKQMQLELIGCERKVSLMEVIAKATEALQDLTRYPYKSYIKRELT</sequence>
<evidence type="ECO:0000256" key="1">
    <source>
        <dbReference type="SAM" id="Coils"/>
    </source>
</evidence>
<name>A0ABM4A700_ZIZJJ</name>
<dbReference type="PANTHER" id="PTHR36001">
    <property type="entry name" value="CTAGE FAMILY PROTEIN-RELATED"/>
    <property type="match status" value="1"/>
</dbReference>
<proteinExistence type="predicted"/>
<dbReference type="PANTHER" id="PTHR36001:SF2">
    <property type="entry name" value="CTAGE FAMILY PROTEIN-RELATED"/>
    <property type="match status" value="1"/>
</dbReference>
<protein>
    <submittedName>
        <fullName evidence="3">Uncharacterized protein LOC107415455 isoform X1</fullName>
    </submittedName>
</protein>
<evidence type="ECO:0000313" key="2">
    <source>
        <dbReference type="Proteomes" id="UP001652623"/>
    </source>
</evidence>
<accession>A0ABM4A700</accession>
<dbReference type="GeneID" id="107415455"/>
<gene>
    <name evidence="3" type="primary">LOC107415455</name>
</gene>
<dbReference type="RefSeq" id="XP_060672495.1">
    <property type="nucleotide sequence ID" value="XM_060816512.1"/>
</dbReference>
<organism evidence="2 3">
    <name type="scientific">Ziziphus jujuba</name>
    <name type="common">Chinese jujube</name>
    <name type="synonym">Ziziphus sativa</name>
    <dbReference type="NCBI Taxonomy" id="326968"/>
    <lineage>
        <taxon>Eukaryota</taxon>
        <taxon>Viridiplantae</taxon>
        <taxon>Streptophyta</taxon>
        <taxon>Embryophyta</taxon>
        <taxon>Tracheophyta</taxon>
        <taxon>Spermatophyta</taxon>
        <taxon>Magnoliopsida</taxon>
        <taxon>eudicotyledons</taxon>
        <taxon>Gunneridae</taxon>
        <taxon>Pentapetalae</taxon>
        <taxon>rosids</taxon>
        <taxon>fabids</taxon>
        <taxon>Rosales</taxon>
        <taxon>Rhamnaceae</taxon>
        <taxon>Paliureae</taxon>
        <taxon>Ziziphus</taxon>
    </lineage>
</organism>
<dbReference type="InterPro" id="IPR053327">
    <property type="entry name" value="KIP"/>
</dbReference>
<reference evidence="3" key="1">
    <citation type="submission" date="2025-08" db="UniProtKB">
        <authorList>
            <consortium name="RefSeq"/>
        </authorList>
    </citation>
    <scope>IDENTIFICATION</scope>
    <source>
        <tissue evidence="3">Seedling</tissue>
    </source>
</reference>
<dbReference type="Gene3D" id="1.10.287.1490">
    <property type="match status" value="1"/>
</dbReference>
<keyword evidence="2" id="KW-1185">Reference proteome</keyword>
<feature type="coiled-coil region" evidence="1">
    <location>
        <begin position="21"/>
        <end position="69"/>
    </location>
</feature>
<evidence type="ECO:0000313" key="3">
    <source>
        <dbReference type="RefSeq" id="XP_060672495.1"/>
    </source>
</evidence>
<dbReference type="Proteomes" id="UP001652623">
    <property type="component" value="Chromosome 4"/>
</dbReference>